<dbReference type="EMBL" id="RJVO01000002">
    <property type="protein sequence ID" value="ROH91925.1"/>
    <property type="molecule type" value="Genomic_DNA"/>
</dbReference>
<keyword evidence="4" id="KW-1133">Transmembrane helix</keyword>
<dbReference type="InParanoid" id="A0A3N0VGU6"/>
<dbReference type="PANTHER" id="PTHR23063">
    <property type="entry name" value="PHOSPHOLIPID ACYLTRANSFERASE"/>
    <property type="match status" value="1"/>
</dbReference>
<dbReference type="InterPro" id="IPR002123">
    <property type="entry name" value="Plipid/glycerol_acylTrfase"/>
</dbReference>
<dbReference type="SUPFAM" id="SSF69593">
    <property type="entry name" value="Glycerol-3-phosphate (1)-acyltransferase"/>
    <property type="match status" value="1"/>
</dbReference>
<dbReference type="SMART" id="SM00563">
    <property type="entry name" value="PlsC"/>
    <property type="match status" value="1"/>
</dbReference>
<comment type="caution">
    <text evidence="9">The sequence shown here is derived from an EMBL/GenBank/DDBJ whole genome shotgun (WGS) entry which is preliminary data.</text>
</comment>
<evidence type="ECO:0000256" key="3">
    <source>
        <dbReference type="ARBA" id="ARBA00022692"/>
    </source>
</evidence>
<dbReference type="GO" id="GO:0016746">
    <property type="term" value="F:acyltransferase activity"/>
    <property type="evidence" value="ECO:0007669"/>
    <property type="project" value="UniProtKB-KW"/>
</dbReference>
<keyword evidence="5" id="KW-0443">Lipid metabolism</keyword>
<accession>A0A3N0VGU6</accession>
<dbReference type="GO" id="GO:0006629">
    <property type="term" value="P:lipid metabolic process"/>
    <property type="evidence" value="ECO:0007669"/>
    <property type="project" value="UniProtKB-KW"/>
</dbReference>
<keyword evidence="6" id="KW-0472">Membrane</keyword>
<gene>
    <name evidence="9" type="ORF">ED208_06020</name>
</gene>
<dbReference type="PANTHER" id="PTHR23063:SF52">
    <property type="entry name" value="LYSOPHOSPHATIDYLCHOLINE ACYLTRANSFERASE"/>
    <property type="match status" value="1"/>
</dbReference>
<keyword evidence="2 9" id="KW-0808">Transferase</keyword>
<name>A0A3N0VGU6_9GAMM</name>
<evidence type="ECO:0000259" key="8">
    <source>
        <dbReference type="SMART" id="SM00563"/>
    </source>
</evidence>
<protein>
    <submittedName>
        <fullName evidence="9">1-acyl-sn-glycerol-3-phosphate acyltransferase</fullName>
    </submittedName>
</protein>
<sequence>MRKVLAAFFDSGLPGRRFAMPAPTPVDSALRTNMLFLLRSLRLLVHIALGMTLATLINLDFTRRIDADDWARRWLKRLMRILGIRFRIHGSPVEGGQLIVCNHVSWLDIPLVGAALCSRFVAKSEIQHWPVAGWLAKCIGTFYIRRGPGGSRPLLEKLRPHLRAGGSVVIFPEGTTTDGKEVLGFHARLFQGALDAGCPVQPVALRYGTTPDGRDLAPFIGDDDLVSHIVRLLKAPGLTAELHYCTPVFPQEQDDRQSLALRAEDSIRRLVSPERLSRQPALLRHQQQARAAA</sequence>
<dbReference type="GO" id="GO:0016020">
    <property type="term" value="C:membrane"/>
    <property type="evidence" value="ECO:0007669"/>
    <property type="project" value="UniProtKB-SubCell"/>
</dbReference>
<feature type="domain" description="Phospholipid/glycerol acyltransferase" evidence="8">
    <location>
        <begin position="97"/>
        <end position="208"/>
    </location>
</feature>
<dbReference type="AlphaFoldDB" id="A0A3N0VGU6"/>
<evidence type="ECO:0000256" key="5">
    <source>
        <dbReference type="ARBA" id="ARBA00023098"/>
    </source>
</evidence>
<evidence type="ECO:0000256" key="7">
    <source>
        <dbReference type="ARBA" id="ARBA00023315"/>
    </source>
</evidence>
<evidence type="ECO:0000313" key="9">
    <source>
        <dbReference type="EMBL" id="ROH91925.1"/>
    </source>
</evidence>
<organism evidence="9 10">
    <name type="scientific">Stagnimonas aquatica</name>
    <dbReference type="NCBI Taxonomy" id="2689987"/>
    <lineage>
        <taxon>Bacteria</taxon>
        <taxon>Pseudomonadati</taxon>
        <taxon>Pseudomonadota</taxon>
        <taxon>Gammaproteobacteria</taxon>
        <taxon>Nevskiales</taxon>
        <taxon>Nevskiaceae</taxon>
        <taxon>Stagnimonas</taxon>
    </lineage>
</organism>
<evidence type="ECO:0000256" key="4">
    <source>
        <dbReference type="ARBA" id="ARBA00022989"/>
    </source>
</evidence>
<evidence type="ECO:0000313" key="10">
    <source>
        <dbReference type="Proteomes" id="UP000282106"/>
    </source>
</evidence>
<dbReference type="Proteomes" id="UP000282106">
    <property type="component" value="Unassembled WGS sequence"/>
</dbReference>
<keyword evidence="7 9" id="KW-0012">Acyltransferase</keyword>
<dbReference type="Pfam" id="PF01553">
    <property type="entry name" value="Acyltransferase"/>
    <property type="match status" value="1"/>
</dbReference>
<dbReference type="CDD" id="cd07989">
    <property type="entry name" value="LPLAT_AGPAT-like"/>
    <property type="match status" value="1"/>
</dbReference>
<keyword evidence="10" id="KW-1185">Reference proteome</keyword>
<evidence type="ECO:0000256" key="1">
    <source>
        <dbReference type="ARBA" id="ARBA00004370"/>
    </source>
</evidence>
<comment type="subcellular location">
    <subcellularLocation>
        <location evidence="1">Membrane</location>
    </subcellularLocation>
</comment>
<keyword evidence="3" id="KW-0812">Transmembrane</keyword>
<proteinExistence type="predicted"/>
<evidence type="ECO:0000256" key="2">
    <source>
        <dbReference type="ARBA" id="ARBA00022679"/>
    </source>
</evidence>
<evidence type="ECO:0000256" key="6">
    <source>
        <dbReference type="ARBA" id="ARBA00023136"/>
    </source>
</evidence>
<reference evidence="9 10" key="1">
    <citation type="submission" date="2018-10" db="EMBL/GenBank/DDBJ databases">
        <authorList>
            <person name="Chen W.-M."/>
        </authorList>
    </citation>
    <scope>NUCLEOTIDE SEQUENCE [LARGE SCALE GENOMIC DNA]</scope>
    <source>
        <strain evidence="9 10">THS-13</strain>
    </source>
</reference>